<proteinExistence type="predicted"/>
<name>A0A8S3BUY4_9BILA</name>
<organism evidence="1 2">
    <name type="scientific">Rotaria magnacalcarata</name>
    <dbReference type="NCBI Taxonomy" id="392030"/>
    <lineage>
        <taxon>Eukaryota</taxon>
        <taxon>Metazoa</taxon>
        <taxon>Spiralia</taxon>
        <taxon>Gnathifera</taxon>
        <taxon>Rotifera</taxon>
        <taxon>Eurotatoria</taxon>
        <taxon>Bdelloidea</taxon>
        <taxon>Philodinida</taxon>
        <taxon>Philodinidae</taxon>
        <taxon>Rotaria</taxon>
    </lineage>
</organism>
<dbReference type="EMBL" id="CAJOBJ010153607">
    <property type="protein sequence ID" value="CAF4816737.1"/>
    <property type="molecule type" value="Genomic_DNA"/>
</dbReference>
<dbReference type="Proteomes" id="UP000681720">
    <property type="component" value="Unassembled WGS sequence"/>
</dbReference>
<dbReference type="InterPro" id="IPR004155">
    <property type="entry name" value="PBS_lyase_HEAT"/>
</dbReference>
<dbReference type="Gene3D" id="1.25.10.10">
    <property type="entry name" value="Leucine-rich Repeat Variant"/>
    <property type="match status" value="1"/>
</dbReference>
<gene>
    <name evidence="1" type="ORF">GIL414_LOCUS47820</name>
</gene>
<dbReference type="SUPFAM" id="SSF48371">
    <property type="entry name" value="ARM repeat"/>
    <property type="match status" value="1"/>
</dbReference>
<feature type="non-terminal residue" evidence="1">
    <location>
        <position position="77"/>
    </location>
</feature>
<comment type="caution">
    <text evidence="1">The sequence shown here is derived from an EMBL/GenBank/DDBJ whole genome shotgun (WGS) entry which is preliminary data.</text>
</comment>
<dbReference type="InterPro" id="IPR011989">
    <property type="entry name" value="ARM-like"/>
</dbReference>
<reference evidence="1" key="1">
    <citation type="submission" date="2021-02" db="EMBL/GenBank/DDBJ databases">
        <authorList>
            <person name="Nowell W R."/>
        </authorList>
    </citation>
    <scope>NUCLEOTIDE SEQUENCE</scope>
</reference>
<dbReference type="SMART" id="SM00567">
    <property type="entry name" value="EZ_HEAT"/>
    <property type="match status" value="2"/>
</dbReference>
<sequence length="77" mass="8032">MDGGGSFNRKAACEALGGIGEKAATPEVIDALIHAMGDEDDSIRTSACITLRNIGEKAATPEVIAALVHAMEDEYEI</sequence>
<accession>A0A8S3BUY4</accession>
<evidence type="ECO:0008006" key="3">
    <source>
        <dbReference type="Google" id="ProtNLM"/>
    </source>
</evidence>
<dbReference type="InterPro" id="IPR016024">
    <property type="entry name" value="ARM-type_fold"/>
</dbReference>
<dbReference type="AlphaFoldDB" id="A0A8S3BUY4"/>
<evidence type="ECO:0000313" key="1">
    <source>
        <dbReference type="EMBL" id="CAF4816737.1"/>
    </source>
</evidence>
<protein>
    <recommendedName>
        <fullName evidence="3">HEAT repeat domain-containing protein</fullName>
    </recommendedName>
</protein>
<evidence type="ECO:0000313" key="2">
    <source>
        <dbReference type="Proteomes" id="UP000681720"/>
    </source>
</evidence>
<dbReference type="Pfam" id="PF13646">
    <property type="entry name" value="HEAT_2"/>
    <property type="match status" value="1"/>
</dbReference>